<evidence type="ECO:0000313" key="3">
    <source>
        <dbReference type="EMBL" id="KAL1237672.1"/>
    </source>
</evidence>
<accession>A0ABR3KJH9</accession>
<evidence type="ECO:0000256" key="1">
    <source>
        <dbReference type="ARBA" id="ARBA00005378"/>
    </source>
</evidence>
<sequence length="115" mass="12597">MVNYDTPWIEKYRPTVLDDVVGNEEAVERLKVFARQGNVPNLIISGPPGTGKTTSILCLAREMLGSAFGNAVLELNASNDRGIDVIRNKVKMFAQQRVTLPAGKQKIVILDEATV</sequence>
<gene>
    <name evidence="3" type="ORF">TSPI_01550</name>
</gene>
<name>A0ABR3KJH9_TRISP</name>
<dbReference type="PANTHER" id="PTHR11669:SF5">
    <property type="entry name" value="REPLICATION FACTOR C SUBUNIT 2"/>
    <property type="match status" value="1"/>
</dbReference>
<dbReference type="Pfam" id="PF00004">
    <property type="entry name" value="AAA"/>
    <property type="match status" value="1"/>
</dbReference>
<evidence type="ECO:0000259" key="2">
    <source>
        <dbReference type="Pfam" id="PF00004"/>
    </source>
</evidence>
<protein>
    <submittedName>
        <fullName evidence="3">Replication factor C subunit</fullName>
    </submittedName>
</protein>
<comment type="caution">
    <text evidence="3">The sequence shown here is derived from an EMBL/GenBank/DDBJ whole genome shotgun (WGS) entry which is preliminary data.</text>
</comment>
<dbReference type="EMBL" id="JBEUSY010000340">
    <property type="protein sequence ID" value="KAL1237672.1"/>
    <property type="molecule type" value="Genomic_DNA"/>
</dbReference>
<keyword evidence="4" id="KW-1185">Reference proteome</keyword>
<reference evidence="3 4" key="1">
    <citation type="submission" date="2024-07" db="EMBL/GenBank/DDBJ databases">
        <title>Enhanced genomic and transcriptomic resources for Trichinella pseudospiralis and T. spiralis underpin the discovery of pronounced molecular differences between stages and species.</title>
        <authorList>
            <person name="Pasi K.K."/>
            <person name="La Rosa G."/>
            <person name="Gomez-Morales M.A."/>
            <person name="Tosini F."/>
            <person name="Sumanam S."/>
            <person name="Young N.D."/>
            <person name="Chang B.C."/>
            <person name="Robin G.B."/>
        </authorList>
    </citation>
    <scope>NUCLEOTIDE SEQUENCE [LARGE SCALE GENOMIC DNA]</scope>
    <source>
        <strain evidence="3">ISS534</strain>
    </source>
</reference>
<dbReference type="Gene3D" id="3.40.50.300">
    <property type="entry name" value="P-loop containing nucleotide triphosphate hydrolases"/>
    <property type="match status" value="1"/>
</dbReference>
<proteinExistence type="inferred from homology"/>
<feature type="domain" description="ATPase AAA-type core" evidence="2">
    <location>
        <begin position="43"/>
        <end position="113"/>
    </location>
</feature>
<dbReference type="InterPro" id="IPR050238">
    <property type="entry name" value="DNA_Rep/Repair_Clamp_Loader"/>
</dbReference>
<dbReference type="PANTHER" id="PTHR11669">
    <property type="entry name" value="REPLICATION FACTOR C / DNA POLYMERASE III GAMMA-TAU SUBUNIT"/>
    <property type="match status" value="1"/>
</dbReference>
<dbReference type="Proteomes" id="UP001558632">
    <property type="component" value="Unassembled WGS sequence"/>
</dbReference>
<evidence type="ECO:0000313" key="4">
    <source>
        <dbReference type="Proteomes" id="UP001558632"/>
    </source>
</evidence>
<dbReference type="InterPro" id="IPR003959">
    <property type="entry name" value="ATPase_AAA_core"/>
</dbReference>
<dbReference type="SUPFAM" id="SSF52540">
    <property type="entry name" value="P-loop containing nucleoside triphosphate hydrolases"/>
    <property type="match status" value="1"/>
</dbReference>
<comment type="similarity">
    <text evidence="1">Belongs to the activator 1 small subunits family.</text>
</comment>
<organism evidence="3 4">
    <name type="scientific">Trichinella spiralis</name>
    <name type="common">Trichina worm</name>
    <dbReference type="NCBI Taxonomy" id="6334"/>
    <lineage>
        <taxon>Eukaryota</taxon>
        <taxon>Metazoa</taxon>
        <taxon>Ecdysozoa</taxon>
        <taxon>Nematoda</taxon>
        <taxon>Enoplea</taxon>
        <taxon>Dorylaimia</taxon>
        <taxon>Trichinellida</taxon>
        <taxon>Trichinellidae</taxon>
        <taxon>Trichinella</taxon>
    </lineage>
</organism>
<dbReference type="InterPro" id="IPR027417">
    <property type="entry name" value="P-loop_NTPase"/>
</dbReference>
<dbReference type="CDD" id="cd00009">
    <property type="entry name" value="AAA"/>
    <property type="match status" value="1"/>
</dbReference>